<comment type="caution">
    <text evidence="2">The sequence shown here is derived from an EMBL/GenBank/DDBJ whole genome shotgun (WGS) entry which is preliminary data.</text>
</comment>
<dbReference type="Proteomes" id="UP001151760">
    <property type="component" value="Unassembled WGS sequence"/>
</dbReference>
<protein>
    <submittedName>
        <fullName evidence="2">Uncharacterized protein</fullName>
    </submittedName>
</protein>
<reference evidence="2" key="2">
    <citation type="submission" date="2022-01" db="EMBL/GenBank/DDBJ databases">
        <authorList>
            <person name="Yamashiro T."/>
            <person name="Shiraishi A."/>
            <person name="Satake H."/>
            <person name="Nakayama K."/>
        </authorList>
    </citation>
    <scope>NUCLEOTIDE SEQUENCE</scope>
</reference>
<evidence type="ECO:0000256" key="1">
    <source>
        <dbReference type="SAM" id="Coils"/>
    </source>
</evidence>
<gene>
    <name evidence="2" type="ORF">Tco_1124628</name>
</gene>
<keyword evidence="3" id="KW-1185">Reference proteome</keyword>
<keyword evidence="1" id="KW-0175">Coiled coil</keyword>
<evidence type="ECO:0000313" key="2">
    <source>
        <dbReference type="EMBL" id="GJU08198.1"/>
    </source>
</evidence>
<name>A0ABQ5J6S3_9ASTR</name>
<organism evidence="2 3">
    <name type="scientific">Tanacetum coccineum</name>
    <dbReference type="NCBI Taxonomy" id="301880"/>
    <lineage>
        <taxon>Eukaryota</taxon>
        <taxon>Viridiplantae</taxon>
        <taxon>Streptophyta</taxon>
        <taxon>Embryophyta</taxon>
        <taxon>Tracheophyta</taxon>
        <taxon>Spermatophyta</taxon>
        <taxon>Magnoliopsida</taxon>
        <taxon>eudicotyledons</taxon>
        <taxon>Gunneridae</taxon>
        <taxon>Pentapetalae</taxon>
        <taxon>asterids</taxon>
        <taxon>campanulids</taxon>
        <taxon>Asterales</taxon>
        <taxon>Asteraceae</taxon>
        <taxon>Asteroideae</taxon>
        <taxon>Anthemideae</taxon>
        <taxon>Anthemidinae</taxon>
        <taxon>Tanacetum</taxon>
    </lineage>
</organism>
<dbReference type="EMBL" id="BQNB010021609">
    <property type="protein sequence ID" value="GJU08198.1"/>
    <property type="molecule type" value="Genomic_DNA"/>
</dbReference>
<feature type="coiled-coil region" evidence="1">
    <location>
        <begin position="30"/>
        <end position="57"/>
    </location>
</feature>
<accession>A0ABQ5J6S3</accession>
<sequence>MMEERRRYEEEDEIEHMVSKLLKKLIADSTRDKDMQINELEEEISKLQEESHVKTFQIEQIQKEVQTFIGASQALIKTRNYETIGKWETSKVALEATLNHTSF</sequence>
<proteinExistence type="predicted"/>
<evidence type="ECO:0000313" key="3">
    <source>
        <dbReference type="Proteomes" id="UP001151760"/>
    </source>
</evidence>
<reference evidence="2" key="1">
    <citation type="journal article" date="2022" name="Int. J. Mol. Sci.">
        <title>Draft Genome of Tanacetum Coccineum: Genomic Comparison of Closely Related Tanacetum-Family Plants.</title>
        <authorList>
            <person name="Yamashiro T."/>
            <person name="Shiraishi A."/>
            <person name="Nakayama K."/>
            <person name="Satake H."/>
        </authorList>
    </citation>
    <scope>NUCLEOTIDE SEQUENCE</scope>
</reference>